<dbReference type="SUPFAM" id="SSF52743">
    <property type="entry name" value="Subtilisin-like"/>
    <property type="match status" value="1"/>
</dbReference>
<dbReference type="InterPro" id="IPR030400">
    <property type="entry name" value="Sedolisin_dom"/>
</dbReference>
<accession>A0A6C0DXJ5</accession>
<name>A0A6C0DXJ5_9ZZZZ</name>
<feature type="region of interest" description="Disordered" evidence="1">
    <location>
        <begin position="1"/>
        <end position="54"/>
    </location>
</feature>
<dbReference type="GO" id="GO:0004252">
    <property type="term" value="F:serine-type endopeptidase activity"/>
    <property type="evidence" value="ECO:0007669"/>
    <property type="project" value="InterPro"/>
</dbReference>
<dbReference type="Gene3D" id="3.40.50.200">
    <property type="entry name" value="Peptidase S8/S53 domain"/>
    <property type="match status" value="1"/>
</dbReference>
<sequence length="489" mass="52801">MKKTVNDSRRPTILAPKSVTKPAIKPATNHTHKPKSKPAPKPVPKPTPKPEPEPLIKSFCIVKEDPQQSKISQPDVNILENKQDGTIEPLRITPMVLPSGFSPAQIKTAYNFPAYPALATPTTTRPIIAVVAAYGYSGSAYGDLKTYCQTFGIPYPKNGGTLVNARKLPLGMTNNPYFFEWNPTRKISNNSEWTFEMALDTQTAWSLTQQPGSGIATNGPHIILFHGASASASAMLTAVNAAVTMGASVVSMSFGAGVFISSFETLFFNNASANKNVVFVASSGDYNTSNYPSTSTYVLSAGGTRLQLNQDNTRLSEIYWFSRSGNTIIDGSGTGKMPMPLTSNPTFNTFSAVYTNGGNPLTTGTFSKNTPDLSGVAAPSTGYAIYVNRRWYVIGGTSLTAPMFASYLINVNQNRLNNLKAQLTQLQLMTCLYSQNTQSCLYQIDNTNNGTPIINNTPDTITITNGVTYELYNGLGAILNNLSTQLQNL</sequence>
<dbReference type="PANTHER" id="PTHR14218:SF15">
    <property type="entry name" value="TRIPEPTIDYL-PEPTIDASE 1"/>
    <property type="match status" value="1"/>
</dbReference>
<proteinExistence type="predicted"/>
<dbReference type="EMBL" id="MN739695">
    <property type="protein sequence ID" value="QHT21587.1"/>
    <property type="molecule type" value="Genomic_DNA"/>
</dbReference>
<dbReference type="GO" id="GO:0008240">
    <property type="term" value="F:tripeptidyl-peptidase activity"/>
    <property type="evidence" value="ECO:0007669"/>
    <property type="project" value="TreeGrafter"/>
</dbReference>
<evidence type="ECO:0000313" key="3">
    <source>
        <dbReference type="EMBL" id="QHT21587.1"/>
    </source>
</evidence>
<organism evidence="3">
    <name type="scientific">viral metagenome</name>
    <dbReference type="NCBI Taxonomy" id="1070528"/>
    <lineage>
        <taxon>unclassified sequences</taxon>
        <taxon>metagenomes</taxon>
        <taxon>organismal metagenomes</taxon>
    </lineage>
</organism>
<dbReference type="PROSITE" id="PS51695">
    <property type="entry name" value="SEDOLISIN"/>
    <property type="match status" value="1"/>
</dbReference>
<evidence type="ECO:0000256" key="1">
    <source>
        <dbReference type="SAM" id="MobiDB-lite"/>
    </source>
</evidence>
<dbReference type="AlphaFoldDB" id="A0A6C0DXJ5"/>
<feature type="compositionally biased region" description="Basic and acidic residues" evidence="1">
    <location>
        <begin position="1"/>
        <end position="10"/>
    </location>
</feature>
<feature type="domain" description="Peptidase S53" evidence="2">
    <location>
        <begin position="100"/>
        <end position="489"/>
    </location>
</feature>
<protein>
    <recommendedName>
        <fullName evidence="2">Peptidase S53 domain-containing protein</fullName>
    </recommendedName>
</protein>
<evidence type="ECO:0000259" key="2">
    <source>
        <dbReference type="PROSITE" id="PS51695"/>
    </source>
</evidence>
<dbReference type="InterPro" id="IPR036852">
    <property type="entry name" value="Peptidase_S8/S53_dom_sf"/>
</dbReference>
<dbReference type="InterPro" id="IPR050819">
    <property type="entry name" value="Tripeptidyl-peptidase_I"/>
</dbReference>
<dbReference type="PANTHER" id="PTHR14218">
    <property type="entry name" value="PROTEASE S8 TRIPEPTIDYL PEPTIDASE I CLN2"/>
    <property type="match status" value="1"/>
</dbReference>
<dbReference type="GO" id="GO:0006508">
    <property type="term" value="P:proteolysis"/>
    <property type="evidence" value="ECO:0007669"/>
    <property type="project" value="InterPro"/>
</dbReference>
<reference evidence="3" key="1">
    <citation type="journal article" date="2020" name="Nature">
        <title>Giant virus diversity and host interactions through global metagenomics.</title>
        <authorList>
            <person name="Schulz F."/>
            <person name="Roux S."/>
            <person name="Paez-Espino D."/>
            <person name="Jungbluth S."/>
            <person name="Walsh D.A."/>
            <person name="Denef V.J."/>
            <person name="McMahon K.D."/>
            <person name="Konstantinidis K.T."/>
            <person name="Eloe-Fadrosh E.A."/>
            <person name="Kyrpides N.C."/>
            <person name="Woyke T."/>
        </authorList>
    </citation>
    <scope>NUCLEOTIDE SEQUENCE</scope>
    <source>
        <strain evidence="3">GVMAG-M-3300023179-103</strain>
    </source>
</reference>